<sequence>MRKSSVSAQISRTARRFSTVIAPQFTKIEPIPQLQRYRALHIRVNDMSKIQHALSDYVLHNAVQFEPIEFDIYNHDCCKVLSAHLYAEELVLMDGSKRLVSIVMSESETDFNGLLTAKIRHPISGMKVYEITENSPEQSWTVMNTVEDTLKCRMEAASSFWTRMGSACGCLFVPEWWRVISKESAECAEVMPTLAFWAENQIKIEWNDDRTDCELRMLIVCFGLVQMVREAFPQIHHVVQEFRLKPRKIKRQNAIKIEWNEKADIEQRMLILCFGLMQTIREAHPNLMHVIQQFRARRACR</sequence>
<proteinExistence type="predicted"/>
<dbReference type="AlphaFoldDB" id="A0AA39H593"/>
<dbReference type="Proteomes" id="UP001175271">
    <property type="component" value="Unassembled WGS sequence"/>
</dbReference>
<keyword evidence="2" id="KW-1185">Reference proteome</keyword>
<dbReference type="EMBL" id="JAUCMV010000005">
    <property type="protein sequence ID" value="KAK0399456.1"/>
    <property type="molecule type" value="Genomic_DNA"/>
</dbReference>
<reference evidence="1" key="1">
    <citation type="submission" date="2023-06" db="EMBL/GenBank/DDBJ databases">
        <title>Genomic analysis of the entomopathogenic nematode Steinernema hermaphroditum.</title>
        <authorList>
            <person name="Schwarz E.M."/>
            <person name="Heppert J.K."/>
            <person name="Baniya A."/>
            <person name="Schwartz H.T."/>
            <person name="Tan C.-H."/>
            <person name="Antoshechkin I."/>
            <person name="Sternberg P.W."/>
            <person name="Goodrich-Blair H."/>
            <person name="Dillman A.R."/>
        </authorList>
    </citation>
    <scope>NUCLEOTIDE SEQUENCE</scope>
    <source>
        <strain evidence="1">PS9179</strain>
        <tissue evidence="1">Whole animal</tissue>
    </source>
</reference>
<accession>A0AA39H593</accession>
<comment type="caution">
    <text evidence="1">The sequence shown here is derived from an EMBL/GenBank/DDBJ whole genome shotgun (WGS) entry which is preliminary data.</text>
</comment>
<evidence type="ECO:0000313" key="1">
    <source>
        <dbReference type="EMBL" id="KAK0399456.1"/>
    </source>
</evidence>
<gene>
    <name evidence="1" type="ORF">QR680_003058</name>
</gene>
<organism evidence="1 2">
    <name type="scientific">Steinernema hermaphroditum</name>
    <dbReference type="NCBI Taxonomy" id="289476"/>
    <lineage>
        <taxon>Eukaryota</taxon>
        <taxon>Metazoa</taxon>
        <taxon>Ecdysozoa</taxon>
        <taxon>Nematoda</taxon>
        <taxon>Chromadorea</taxon>
        <taxon>Rhabditida</taxon>
        <taxon>Tylenchina</taxon>
        <taxon>Panagrolaimomorpha</taxon>
        <taxon>Strongyloidoidea</taxon>
        <taxon>Steinernematidae</taxon>
        <taxon>Steinernema</taxon>
    </lineage>
</organism>
<protein>
    <submittedName>
        <fullName evidence="1">Uncharacterized protein</fullName>
    </submittedName>
</protein>
<name>A0AA39H593_9BILA</name>
<evidence type="ECO:0000313" key="2">
    <source>
        <dbReference type="Proteomes" id="UP001175271"/>
    </source>
</evidence>